<evidence type="ECO:0000313" key="2">
    <source>
        <dbReference type="Proteomes" id="UP000319576"/>
    </source>
</evidence>
<protein>
    <submittedName>
        <fullName evidence="1">Uncharacterized protein</fullName>
    </submittedName>
</protein>
<sequence length="109" mass="12997">MSFRRDHDAELEWRRWVRAHEAELVAIGIPREVWADRLTWWRFVDHGYHPPASNRRDVRFSADDLPESQQHRLYVFLDTILPAARYGHSLWAVLHSRFGAASQTEHLPR</sequence>
<gene>
    <name evidence="1" type="ORF">ETAA1_05430</name>
</gene>
<reference evidence="1 2" key="1">
    <citation type="submission" date="2019-02" db="EMBL/GenBank/DDBJ databases">
        <title>Deep-cultivation of Planctomycetes and their phenomic and genomic characterization uncovers novel biology.</title>
        <authorList>
            <person name="Wiegand S."/>
            <person name="Jogler M."/>
            <person name="Boedeker C."/>
            <person name="Pinto D."/>
            <person name="Vollmers J."/>
            <person name="Rivas-Marin E."/>
            <person name="Kohn T."/>
            <person name="Peeters S.H."/>
            <person name="Heuer A."/>
            <person name="Rast P."/>
            <person name="Oberbeckmann S."/>
            <person name="Bunk B."/>
            <person name="Jeske O."/>
            <person name="Meyerdierks A."/>
            <person name="Storesund J.E."/>
            <person name="Kallscheuer N."/>
            <person name="Luecker S."/>
            <person name="Lage O.M."/>
            <person name="Pohl T."/>
            <person name="Merkel B.J."/>
            <person name="Hornburger P."/>
            <person name="Mueller R.-W."/>
            <person name="Bruemmer F."/>
            <person name="Labrenz M."/>
            <person name="Spormann A.M."/>
            <person name="Op den Camp H."/>
            <person name="Overmann J."/>
            <person name="Amann R."/>
            <person name="Jetten M.S.M."/>
            <person name="Mascher T."/>
            <person name="Medema M.H."/>
            <person name="Devos D.P."/>
            <person name="Kaster A.-K."/>
            <person name="Ovreas L."/>
            <person name="Rohde M."/>
            <person name="Galperin M.Y."/>
            <person name="Jogler C."/>
        </authorList>
    </citation>
    <scope>NUCLEOTIDE SEQUENCE [LARGE SCALE GENOMIC DNA]</scope>
    <source>
        <strain evidence="1 2">ETA_A1</strain>
    </source>
</reference>
<dbReference type="Proteomes" id="UP000319576">
    <property type="component" value="Chromosome"/>
</dbReference>
<name>A0A517XMB6_9BACT</name>
<organism evidence="1 2">
    <name type="scientific">Urbifossiella limnaea</name>
    <dbReference type="NCBI Taxonomy" id="2528023"/>
    <lineage>
        <taxon>Bacteria</taxon>
        <taxon>Pseudomonadati</taxon>
        <taxon>Planctomycetota</taxon>
        <taxon>Planctomycetia</taxon>
        <taxon>Gemmatales</taxon>
        <taxon>Gemmataceae</taxon>
        <taxon>Urbifossiella</taxon>
    </lineage>
</organism>
<dbReference type="OrthoDB" id="203823at2"/>
<accession>A0A517XMB6</accession>
<evidence type="ECO:0000313" key="1">
    <source>
        <dbReference type="EMBL" id="QDU18650.1"/>
    </source>
</evidence>
<dbReference type="AlphaFoldDB" id="A0A517XMB6"/>
<dbReference type="KEGG" id="uli:ETAA1_05430"/>
<dbReference type="EMBL" id="CP036273">
    <property type="protein sequence ID" value="QDU18650.1"/>
    <property type="molecule type" value="Genomic_DNA"/>
</dbReference>
<dbReference type="RefSeq" id="WP_145234080.1">
    <property type="nucleotide sequence ID" value="NZ_CP036273.1"/>
</dbReference>
<proteinExistence type="predicted"/>
<keyword evidence="2" id="KW-1185">Reference proteome</keyword>